<dbReference type="STRING" id="28125.HMPREF3202_01117"/>
<feature type="chain" id="PRO_5007481120" evidence="5">
    <location>
        <begin position="33"/>
        <end position="836"/>
    </location>
</feature>
<evidence type="ECO:0000256" key="3">
    <source>
        <dbReference type="ARBA" id="ARBA00023237"/>
    </source>
</evidence>
<evidence type="ECO:0000256" key="1">
    <source>
        <dbReference type="ARBA" id="ARBA00004442"/>
    </source>
</evidence>
<proteinExistence type="predicted"/>
<dbReference type="InterPro" id="IPR036942">
    <property type="entry name" value="Beta-barrel_TonB_sf"/>
</dbReference>
<dbReference type="eggNOG" id="COG4771">
    <property type="taxonomic scope" value="Bacteria"/>
</dbReference>
<feature type="compositionally biased region" description="Gly residues" evidence="4">
    <location>
        <begin position="825"/>
        <end position="836"/>
    </location>
</feature>
<reference evidence="7 8" key="1">
    <citation type="submission" date="2016-02" db="EMBL/GenBank/DDBJ databases">
        <authorList>
            <person name="Wen L."/>
            <person name="He K."/>
            <person name="Yang H."/>
        </authorList>
    </citation>
    <scope>NUCLEOTIDE SEQUENCE [LARGE SCALE GENOMIC DNA]</scope>
    <source>
        <strain evidence="7 8">GED7880</strain>
    </source>
</reference>
<dbReference type="AlphaFoldDB" id="A0A137SYC2"/>
<keyword evidence="3" id="KW-0998">Cell outer membrane</keyword>
<evidence type="ECO:0000256" key="5">
    <source>
        <dbReference type="SAM" id="SignalP"/>
    </source>
</evidence>
<dbReference type="RefSeq" id="WP_081099147.1">
    <property type="nucleotide sequence ID" value="NZ_KQ965660.1"/>
</dbReference>
<keyword evidence="5" id="KW-0732">Signal</keyword>
<dbReference type="Pfam" id="PF14905">
    <property type="entry name" value="OMP_b-brl_3"/>
    <property type="match status" value="1"/>
</dbReference>
<accession>A0A137SYC2</accession>
<dbReference type="EMBL" id="LTAG01000046">
    <property type="protein sequence ID" value="KXO17445.1"/>
    <property type="molecule type" value="Genomic_DNA"/>
</dbReference>
<dbReference type="Gene3D" id="2.170.130.10">
    <property type="entry name" value="TonB-dependent receptor, plug domain"/>
    <property type="match status" value="1"/>
</dbReference>
<comment type="caution">
    <text evidence="7">The sequence shown here is derived from an EMBL/GenBank/DDBJ whole genome shotgun (WGS) entry which is preliminary data.</text>
</comment>
<evidence type="ECO:0000313" key="8">
    <source>
        <dbReference type="Proteomes" id="UP000070093"/>
    </source>
</evidence>
<dbReference type="InterPro" id="IPR037066">
    <property type="entry name" value="Plug_dom_sf"/>
</dbReference>
<dbReference type="Gene3D" id="2.40.170.20">
    <property type="entry name" value="TonB-dependent receptor, beta-barrel domain"/>
    <property type="match status" value="1"/>
</dbReference>
<gene>
    <name evidence="7" type="ORF">HMPREF3202_01117</name>
</gene>
<dbReference type="SUPFAM" id="SSF56935">
    <property type="entry name" value="Porins"/>
    <property type="match status" value="1"/>
</dbReference>
<evidence type="ECO:0000256" key="2">
    <source>
        <dbReference type="ARBA" id="ARBA00023136"/>
    </source>
</evidence>
<organism evidence="7 8">
    <name type="scientific">Prevotella bivia</name>
    <dbReference type="NCBI Taxonomy" id="28125"/>
    <lineage>
        <taxon>Bacteria</taxon>
        <taxon>Pseudomonadati</taxon>
        <taxon>Bacteroidota</taxon>
        <taxon>Bacteroidia</taxon>
        <taxon>Bacteroidales</taxon>
        <taxon>Prevotellaceae</taxon>
        <taxon>Prevotella</taxon>
    </lineage>
</organism>
<keyword evidence="7" id="KW-0675">Receptor</keyword>
<feature type="signal peptide" evidence="5">
    <location>
        <begin position="1"/>
        <end position="32"/>
    </location>
</feature>
<name>A0A137SYC2_9BACT</name>
<evidence type="ECO:0000259" key="6">
    <source>
        <dbReference type="Pfam" id="PF14905"/>
    </source>
</evidence>
<comment type="subcellular location">
    <subcellularLocation>
        <location evidence="1">Cell outer membrane</location>
    </subcellularLocation>
</comment>
<dbReference type="Proteomes" id="UP000070093">
    <property type="component" value="Unassembled WGS sequence"/>
</dbReference>
<dbReference type="GO" id="GO:0009279">
    <property type="term" value="C:cell outer membrane"/>
    <property type="evidence" value="ECO:0007669"/>
    <property type="project" value="UniProtKB-SubCell"/>
</dbReference>
<evidence type="ECO:0000256" key="4">
    <source>
        <dbReference type="SAM" id="MobiDB-lite"/>
    </source>
</evidence>
<protein>
    <submittedName>
        <fullName evidence="7">TonB-dependent receptor plug domain protein</fullName>
    </submittedName>
</protein>
<dbReference type="PATRIC" id="fig|28125.4.peg.1106"/>
<feature type="domain" description="Outer membrane protein beta-barrel" evidence="6">
    <location>
        <begin position="405"/>
        <end position="795"/>
    </location>
</feature>
<evidence type="ECO:0000313" key="7">
    <source>
        <dbReference type="EMBL" id="KXO17445.1"/>
    </source>
</evidence>
<sequence length="836" mass="92554">MALNIMKIYPIMGIKKTLFCVALAAVGTSVNAQTTIVSGEMVDSLTHQGEPNASIRVFKASNMDKPVAMSITDVSGKFKQTITGIGAYIIEFSSTGRRKIRRNVNLTKDGGELNIGTLLVQDDAQQLKGVDVVAQKPLVKMETDKMTYDVQSDNDVKSNTVLEMLRKVPMVVVDGQDNITVNGSGAFKVYVDGKPNIMFSSNPSQIFKSMPASAVKKIEVITNPGAKYDAEGAVGILNLVMSDVDGKKKPVNGYNGNVSAMISNRQHNESLYLSGQQGKLTYSTNVSYFGSSDDNASIVIDRTSTKDGSMNKTQIDQDTKFGFSNASVSLGYEVDSLSTISTTLGYSGFNNKEANHVLEEIYSKSSMPEDKLVYDTQNKNSNPSFDFSIDYQRFFNKERTKNLIISYLFDTSLNKSNRYNYYDTKLSSQSLMANDFHTISKPHSFDHTIQVDYTTPLTKDQTLNIGSKYISRVNKANTQYYSLLNGVETYNEKASTEYRNAQSILAGYAEYVGNFGKFGTKAGLRYEHTWENVKFLLGKGEDFKKTYGTLVPSVSFTYNISSGMNLGLNYNMRINRPDIYALNPFVEETPTSRSYGNPNLDVTKRHKVSLVFNSFTPKLMVNATLSGAITNGSVEQYTFLEGKVLHSTYGNIVKERTAGMDLFVNYAFTPKSRLMLNGSIAYNHLQANQLGLKNCGWNINAFLNYQQTLPWNLQFSVFTGVQGGRYELQAVSNTLGAAGVALNKDFFKDKLNVSIQYFNVLNGKLKYKQHTFGSTYIQDMTYSRDIQRLSLTLTWKFGNTKRQFQTKSSNIANDFGSSGKNNSQGGAGGLGTGVGM</sequence>
<dbReference type="InterPro" id="IPR041700">
    <property type="entry name" value="OMP_b-brl_3"/>
</dbReference>
<feature type="region of interest" description="Disordered" evidence="4">
    <location>
        <begin position="811"/>
        <end position="836"/>
    </location>
</feature>
<keyword evidence="2" id="KW-0472">Membrane</keyword>